<dbReference type="PANTHER" id="PTHR45496">
    <property type="entry name" value="CHAPERONE DNAJ-DOMAIN SUPERFAMILY PROTEIN"/>
    <property type="match status" value="1"/>
</dbReference>
<reference evidence="4" key="2">
    <citation type="submission" date="2025-08" db="UniProtKB">
        <authorList>
            <consortium name="RefSeq"/>
        </authorList>
    </citation>
    <scope>IDENTIFICATION</scope>
    <source>
        <tissue evidence="4">Leaf</tissue>
    </source>
</reference>
<dbReference type="SMART" id="SM00271">
    <property type="entry name" value="DnaJ"/>
    <property type="match status" value="1"/>
</dbReference>
<dbReference type="PANTHER" id="PTHR45496:SF28">
    <property type="entry name" value="J DOMAIN-CONTAINING PROTEIN"/>
    <property type="match status" value="1"/>
</dbReference>
<dbReference type="Gene3D" id="1.10.287.110">
    <property type="entry name" value="DnaJ domain"/>
    <property type="match status" value="1"/>
</dbReference>
<dbReference type="RefSeq" id="XP_010422973.1">
    <property type="nucleotide sequence ID" value="XM_010424671.2"/>
</dbReference>
<evidence type="ECO:0000259" key="2">
    <source>
        <dbReference type="PROSITE" id="PS50076"/>
    </source>
</evidence>
<reference evidence="3" key="1">
    <citation type="journal article" date="2014" name="Nat. Commun.">
        <title>The emerging biofuel crop Camelina sativa retains a highly undifferentiated hexaploid genome structure.</title>
        <authorList>
            <person name="Kagale S."/>
            <person name="Koh C."/>
            <person name="Nixon J."/>
            <person name="Bollina V."/>
            <person name="Clarke W.E."/>
            <person name="Tuteja R."/>
            <person name="Spillane C."/>
            <person name="Robinson S.J."/>
            <person name="Links M.G."/>
            <person name="Clarke C."/>
            <person name="Higgins E.E."/>
            <person name="Huebert T."/>
            <person name="Sharpe A.G."/>
            <person name="Parkin I.A."/>
        </authorList>
    </citation>
    <scope>NUCLEOTIDE SEQUENCE [LARGE SCALE GENOMIC DNA]</scope>
    <source>
        <strain evidence="3">cv. DH55</strain>
    </source>
</reference>
<proteinExistence type="predicted"/>
<sequence>MVNGGGDNNRAEADQWLDTSEKLLASSDFHGAKTFAIRACKADPSRTYVADCILAISDTLLAGESIVGDSKLPDWYAVLRLGRLTRNAEHVATQYRRLALLLNPNVNRLPFADQALKLVSDAWSVLSDPPRKSMYDRELQMSQIGQPYSQTQHVQDSSLQSQAETLENPVATSFWTACPFCFSLFEYPKVYEECTLRCQQCRRAFAAVKTQTPPVESNDEGVYFCSCAVFPLRIPDHAKTLTWSPIAPLFVCPAQGSSTNHQPSMKDPPRNDDDDVYVTISDDDDDIVEISDDDDDDDDDDDARKNKKGNVAHVELKPA</sequence>
<feature type="domain" description="J" evidence="2">
    <location>
        <begin position="74"/>
        <end position="139"/>
    </location>
</feature>
<dbReference type="Pfam" id="PF00226">
    <property type="entry name" value="DnaJ"/>
    <property type="match status" value="1"/>
</dbReference>
<evidence type="ECO:0000313" key="4">
    <source>
        <dbReference type="RefSeq" id="XP_010422973.1"/>
    </source>
</evidence>
<feature type="compositionally biased region" description="Acidic residues" evidence="1">
    <location>
        <begin position="272"/>
        <end position="301"/>
    </location>
</feature>
<dbReference type="InterPro" id="IPR001623">
    <property type="entry name" value="DnaJ_domain"/>
</dbReference>
<dbReference type="CDD" id="cd06257">
    <property type="entry name" value="DnaJ"/>
    <property type="match status" value="1"/>
</dbReference>
<accession>A0ABM0T9P0</accession>
<dbReference type="SUPFAM" id="SSF46565">
    <property type="entry name" value="Chaperone J-domain"/>
    <property type="match status" value="1"/>
</dbReference>
<keyword evidence="3" id="KW-1185">Reference proteome</keyword>
<evidence type="ECO:0000313" key="3">
    <source>
        <dbReference type="Proteomes" id="UP000694864"/>
    </source>
</evidence>
<protein>
    <submittedName>
        <fullName evidence="4">Uncharacterized protein LOC104708164</fullName>
    </submittedName>
</protein>
<organism evidence="3 4">
    <name type="scientific">Camelina sativa</name>
    <name type="common">False flax</name>
    <name type="synonym">Myagrum sativum</name>
    <dbReference type="NCBI Taxonomy" id="90675"/>
    <lineage>
        <taxon>Eukaryota</taxon>
        <taxon>Viridiplantae</taxon>
        <taxon>Streptophyta</taxon>
        <taxon>Embryophyta</taxon>
        <taxon>Tracheophyta</taxon>
        <taxon>Spermatophyta</taxon>
        <taxon>Magnoliopsida</taxon>
        <taxon>eudicotyledons</taxon>
        <taxon>Gunneridae</taxon>
        <taxon>Pentapetalae</taxon>
        <taxon>rosids</taxon>
        <taxon>malvids</taxon>
        <taxon>Brassicales</taxon>
        <taxon>Brassicaceae</taxon>
        <taxon>Camelineae</taxon>
        <taxon>Camelina</taxon>
    </lineage>
</organism>
<gene>
    <name evidence="4" type="primary">LOC104708164</name>
</gene>
<name>A0ABM0T9P0_CAMSA</name>
<dbReference type="InterPro" id="IPR056988">
    <property type="entry name" value="Zn_ribbon_pln"/>
</dbReference>
<dbReference type="Pfam" id="PF23551">
    <property type="entry name" value="Zn_ribbon_20"/>
    <property type="match status" value="1"/>
</dbReference>
<dbReference type="InterPro" id="IPR036869">
    <property type="entry name" value="J_dom_sf"/>
</dbReference>
<feature type="region of interest" description="Disordered" evidence="1">
    <location>
        <begin position="257"/>
        <end position="319"/>
    </location>
</feature>
<dbReference type="Proteomes" id="UP000694864">
    <property type="component" value="Chromosome 8"/>
</dbReference>
<dbReference type="GeneID" id="104708164"/>
<evidence type="ECO:0000256" key="1">
    <source>
        <dbReference type="SAM" id="MobiDB-lite"/>
    </source>
</evidence>
<dbReference type="InterPro" id="IPR053052">
    <property type="entry name" value="Imprinting_Balance_Reg"/>
</dbReference>
<dbReference type="PROSITE" id="PS50076">
    <property type="entry name" value="DNAJ_2"/>
    <property type="match status" value="1"/>
</dbReference>